<comment type="caution">
    <text evidence="3">The sequence shown here is derived from an EMBL/GenBank/DDBJ whole genome shotgun (WGS) entry which is preliminary data.</text>
</comment>
<protein>
    <recommendedName>
        <fullName evidence="2">Outer membrane protein beta-barrel domain-containing protein</fullName>
    </recommendedName>
</protein>
<dbReference type="InterPro" id="IPR025665">
    <property type="entry name" value="Beta-barrel_OMP_2"/>
</dbReference>
<dbReference type="RefSeq" id="WP_345106775.1">
    <property type="nucleotide sequence ID" value="NZ_BAABCV010000013.1"/>
</dbReference>
<evidence type="ECO:0000256" key="1">
    <source>
        <dbReference type="SAM" id="SignalP"/>
    </source>
</evidence>
<dbReference type="Proteomes" id="UP001500841">
    <property type="component" value="Unassembled WGS sequence"/>
</dbReference>
<proteinExistence type="predicted"/>
<reference evidence="4" key="1">
    <citation type="journal article" date="2019" name="Int. J. Syst. Evol. Microbiol.">
        <title>The Global Catalogue of Microorganisms (GCM) 10K type strain sequencing project: providing services to taxonomists for standard genome sequencing and annotation.</title>
        <authorList>
            <consortium name="The Broad Institute Genomics Platform"/>
            <consortium name="The Broad Institute Genome Sequencing Center for Infectious Disease"/>
            <person name="Wu L."/>
            <person name="Ma J."/>
        </authorList>
    </citation>
    <scope>NUCLEOTIDE SEQUENCE [LARGE SCALE GENOMIC DNA]</scope>
    <source>
        <strain evidence="4">JCM 17085</strain>
    </source>
</reference>
<organism evidence="3 4">
    <name type="scientific">Mucilaginibacter panaciglaebae</name>
    <dbReference type="NCBI Taxonomy" id="502331"/>
    <lineage>
        <taxon>Bacteria</taxon>
        <taxon>Pseudomonadati</taxon>
        <taxon>Bacteroidota</taxon>
        <taxon>Sphingobacteriia</taxon>
        <taxon>Sphingobacteriales</taxon>
        <taxon>Sphingobacteriaceae</taxon>
        <taxon>Mucilaginibacter</taxon>
    </lineage>
</organism>
<feature type="domain" description="Outer membrane protein beta-barrel" evidence="2">
    <location>
        <begin position="38"/>
        <end position="216"/>
    </location>
</feature>
<dbReference type="EMBL" id="BAABCV010000013">
    <property type="protein sequence ID" value="GAA4103943.1"/>
    <property type="molecule type" value="Genomic_DNA"/>
</dbReference>
<gene>
    <name evidence="3" type="ORF">GCM10022392_31750</name>
</gene>
<evidence type="ECO:0000259" key="2">
    <source>
        <dbReference type="Pfam" id="PF13568"/>
    </source>
</evidence>
<keyword evidence="1" id="KW-0732">Signal</keyword>
<evidence type="ECO:0000313" key="4">
    <source>
        <dbReference type="Proteomes" id="UP001500841"/>
    </source>
</evidence>
<dbReference type="Pfam" id="PF13568">
    <property type="entry name" value="OMP_b-brl_2"/>
    <property type="match status" value="1"/>
</dbReference>
<feature type="signal peptide" evidence="1">
    <location>
        <begin position="1"/>
        <end position="21"/>
    </location>
</feature>
<accession>A0ABP7X3K1</accession>
<evidence type="ECO:0000313" key="3">
    <source>
        <dbReference type="EMBL" id="GAA4103943.1"/>
    </source>
</evidence>
<sequence length="243" mass="27361">MIKHRYLLIIALLFCGSKLLAQVPKWGGGADQADRSFGFSFGYVNSYFKIDKMPDWRKPYFDNDNVKVTDSLNSIGSPSSQGFAVGFLYRYRITEHLEVRTTPSLIFADRIANYTYTDKSLNTSKTVQSTSVDLPLSIKIKSDRIGNFRGYILGGLKYSQAIGTKSNADASLAPIDKHLKNIRGFGSYEAGLGCDIYFEFFKLSPEIKLSNSFGDVMLHEDNPYSTPINKLSLHTLMFSLYFE</sequence>
<feature type="chain" id="PRO_5046534675" description="Outer membrane protein beta-barrel domain-containing protein" evidence="1">
    <location>
        <begin position="22"/>
        <end position="243"/>
    </location>
</feature>
<name>A0ABP7X3K1_9SPHI</name>
<keyword evidence="4" id="KW-1185">Reference proteome</keyword>